<evidence type="ECO:0000313" key="3">
    <source>
        <dbReference type="EMBL" id="RRJ84130.1"/>
    </source>
</evidence>
<name>A0A3P3VNE8_9GAMM</name>
<evidence type="ECO:0000256" key="2">
    <source>
        <dbReference type="SAM" id="Phobius"/>
    </source>
</evidence>
<proteinExistence type="predicted"/>
<dbReference type="EMBL" id="QWEZ01000001">
    <property type="protein sequence ID" value="RRJ84130.1"/>
    <property type="molecule type" value="Genomic_DNA"/>
</dbReference>
<organism evidence="3 4">
    <name type="scientific">Aestuariirhabdus litorea</name>
    <dbReference type="NCBI Taxonomy" id="2528527"/>
    <lineage>
        <taxon>Bacteria</taxon>
        <taxon>Pseudomonadati</taxon>
        <taxon>Pseudomonadota</taxon>
        <taxon>Gammaproteobacteria</taxon>
        <taxon>Oceanospirillales</taxon>
        <taxon>Aestuariirhabdaceae</taxon>
        <taxon>Aestuariirhabdus</taxon>
    </lineage>
</organism>
<dbReference type="RefSeq" id="WP_125014556.1">
    <property type="nucleotide sequence ID" value="NZ_QWEZ01000001.1"/>
</dbReference>
<protein>
    <submittedName>
        <fullName evidence="3">AtpZ/AtpI family protein</fullName>
    </submittedName>
</protein>
<feature type="transmembrane region" description="Helical" evidence="2">
    <location>
        <begin position="70"/>
        <end position="90"/>
    </location>
</feature>
<reference evidence="3 4" key="1">
    <citation type="submission" date="2018-08" db="EMBL/GenBank/DDBJ databases">
        <authorList>
            <person name="Khan S.A."/>
        </authorList>
    </citation>
    <scope>NUCLEOTIDE SEQUENCE [LARGE SCALE GENOMIC DNA]</scope>
    <source>
        <strain evidence="3 4">GTF-13</strain>
    </source>
</reference>
<reference evidence="3 4" key="2">
    <citation type="submission" date="2018-12" db="EMBL/GenBank/DDBJ databases">
        <title>Simiduia agarivorans gen. nov., sp. nov., a marine, agarolytic bacterium isolated from shallow coastal water from Keelung, Taiwan.</title>
        <authorList>
            <person name="Shieh W.Y."/>
        </authorList>
    </citation>
    <scope>NUCLEOTIDE SEQUENCE [LARGE SCALE GENOMIC DNA]</scope>
    <source>
        <strain evidence="3 4">GTF-13</strain>
    </source>
</reference>
<accession>A0A3P3VNE8</accession>
<feature type="transmembrane region" description="Helical" evidence="2">
    <location>
        <begin position="31"/>
        <end position="58"/>
    </location>
</feature>
<dbReference type="AlphaFoldDB" id="A0A3P3VNE8"/>
<keyword evidence="2" id="KW-0812">Transmembrane</keyword>
<feature type="coiled-coil region" evidence="1">
    <location>
        <begin position="7"/>
        <end position="34"/>
    </location>
</feature>
<evidence type="ECO:0000256" key="1">
    <source>
        <dbReference type="SAM" id="Coils"/>
    </source>
</evidence>
<keyword evidence="2" id="KW-0472">Membrane</keyword>
<keyword evidence="1" id="KW-0175">Coiled coil</keyword>
<sequence>MNTQNPHDKLKHRVEQQAQRIHKAESERSSLLAQTVFIGTLGLLFVVPMVAGAFIGAWIDHQSSGYSASWTLNLVVLGTLLGGINVCLFIRRH</sequence>
<dbReference type="Pfam" id="PF09527">
    <property type="entry name" value="ATPase_gene1"/>
    <property type="match status" value="1"/>
</dbReference>
<evidence type="ECO:0000313" key="4">
    <source>
        <dbReference type="Proteomes" id="UP000280792"/>
    </source>
</evidence>
<keyword evidence="2" id="KW-1133">Transmembrane helix</keyword>
<dbReference type="Proteomes" id="UP000280792">
    <property type="component" value="Unassembled WGS sequence"/>
</dbReference>
<gene>
    <name evidence="3" type="ORF">D0544_03145</name>
</gene>
<keyword evidence="4" id="KW-1185">Reference proteome</keyword>
<comment type="caution">
    <text evidence="3">The sequence shown here is derived from an EMBL/GenBank/DDBJ whole genome shotgun (WGS) entry which is preliminary data.</text>
</comment>
<dbReference type="InterPro" id="IPR032820">
    <property type="entry name" value="ATPase_put"/>
</dbReference>